<feature type="transmembrane region" description="Helical" evidence="1">
    <location>
        <begin position="102"/>
        <end position="120"/>
    </location>
</feature>
<feature type="transmembrane region" description="Helical" evidence="1">
    <location>
        <begin position="75"/>
        <end position="95"/>
    </location>
</feature>
<organism evidence="2 3">
    <name type="scientific">Plectonema cf. radiosum LEGE 06105</name>
    <dbReference type="NCBI Taxonomy" id="945769"/>
    <lineage>
        <taxon>Bacteria</taxon>
        <taxon>Bacillati</taxon>
        <taxon>Cyanobacteriota</taxon>
        <taxon>Cyanophyceae</taxon>
        <taxon>Oscillatoriophycideae</taxon>
        <taxon>Oscillatoriales</taxon>
        <taxon>Microcoleaceae</taxon>
        <taxon>Plectonema</taxon>
    </lineage>
</organism>
<comment type="caution">
    <text evidence="2">The sequence shown here is derived from an EMBL/GenBank/DDBJ whole genome shotgun (WGS) entry which is preliminary data.</text>
</comment>
<dbReference type="Proteomes" id="UP000620559">
    <property type="component" value="Unassembled WGS sequence"/>
</dbReference>
<keyword evidence="1" id="KW-0812">Transmembrane</keyword>
<proteinExistence type="predicted"/>
<evidence type="ECO:0000256" key="1">
    <source>
        <dbReference type="SAM" id="Phobius"/>
    </source>
</evidence>
<name>A0A8J7FDL9_9CYAN</name>
<keyword evidence="1" id="KW-1133">Transmembrane helix</keyword>
<dbReference type="EMBL" id="JADEWL010000188">
    <property type="protein sequence ID" value="MBE9216649.1"/>
    <property type="molecule type" value="Genomic_DNA"/>
</dbReference>
<sequence>MADDENKIVVEIPNTGNYSQLPQTAPSDRMTEFKRGIENAIAFPENIGDLIYDCLSMVTIPALLMSLWLQPLPSFIRFAVLLLLVVAAVGMWYLLGIPEIRGLLTFRVFLVGVGVILPLLP</sequence>
<reference evidence="2" key="1">
    <citation type="submission" date="2020-10" db="EMBL/GenBank/DDBJ databases">
        <authorList>
            <person name="Castelo-Branco R."/>
            <person name="Eusebio N."/>
            <person name="Adriana R."/>
            <person name="Vieira A."/>
            <person name="Brugerolle De Fraissinette N."/>
            <person name="Rezende De Castro R."/>
            <person name="Schneider M.P."/>
            <person name="Vasconcelos V."/>
            <person name="Leao P.N."/>
        </authorList>
    </citation>
    <scope>NUCLEOTIDE SEQUENCE</scope>
    <source>
        <strain evidence="2">LEGE 06105</strain>
    </source>
</reference>
<dbReference type="AlphaFoldDB" id="A0A8J7FDL9"/>
<dbReference type="RefSeq" id="WP_193925333.1">
    <property type="nucleotide sequence ID" value="NZ_JADEWL010000188.1"/>
</dbReference>
<protein>
    <submittedName>
        <fullName evidence="2">Uncharacterized protein</fullName>
    </submittedName>
</protein>
<keyword evidence="1" id="KW-0472">Membrane</keyword>
<keyword evidence="3" id="KW-1185">Reference proteome</keyword>
<evidence type="ECO:0000313" key="3">
    <source>
        <dbReference type="Proteomes" id="UP000620559"/>
    </source>
</evidence>
<gene>
    <name evidence="2" type="ORF">IQ247_28990</name>
</gene>
<accession>A0A8J7FDL9</accession>
<evidence type="ECO:0000313" key="2">
    <source>
        <dbReference type="EMBL" id="MBE9216649.1"/>
    </source>
</evidence>